<dbReference type="InterPro" id="IPR036388">
    <property type="entry name" value="WH-like_DNA-bd_sf"/>
</dbReference>
<keyword evidence="3" id="KW-0159">Chromosome partition</keyword>
<dbReference type="PANTHER" id="PTHR34298">
    <property type="entry name" value="SEGREGATION AND CONDENSATION PROTEIN B"/>
    <property type="match status" value="1"/>
</dbReference>
<sequence>MTNVLPFEQPIDLDPVDADPLDPIAPLASLEAQPSLEIKNISEENISEENISEENASEENIAEISPLIPLSMSMDGFEQPELAIANSLKQKVEAVLYLKGQPMNLAAISEALGCEIEDAEIGLIDLITEYAHRDSALEIVETDVGFSLRLRSEFEDLVHKLIPVDLGRGALRTLAAIALKKNIVQSELIELRGAGAYQHVQELIEQGFVKKKRQAEGRSSILYVTTKFHQYFEIDDLTKLI</sequence>
<keyword evidence="1" id="KW-0963">Cytoplasm</keyword>
<evidence type="ECO:0000256" key="1">
    <source>
        <dbReference type="ARBA" id="ARBA00022490"/>
    </source>
</evidence>
<evidence type="ECO:0000256" key="4">
    <source>
        <dbReference type="ARBA" id="ARBA00023306"/>
    </source>
</evidence>
<organism evidence="5 6">
    <name type="scientific">Pseudanabaena catenata USMAC16</name>
    <dbReference type="NCBI Taxonomy" id="1855837"/>
    <lineage>
        <taxon>Bacteria</taxon>
        <taxon>Bacillati</taxon>
        <taxon>Cyanobacteriota</taxon>
        <taxon>Cyanophyceae</taxon>
        <taxon>Pseudanabaenales</taxon>
        <taxon>Pseudanabaenaceae</taxon>
        <taxon>Pseudanabaena</taxon>
    </lineage>
</organism>
<name>A0A9X4RHX7_9CYAN</name>
<dbReference type="Gene3D" id="1.10.10.10">
    <property type="entry name" value="Winged helix-like DNA-binding domain superfamily/Winged helix DNA-binding domain"/>
    <property type="match status" value="2"/>
</dbReference>
<proteinExistence type="predicted"/>
<keyword evidence="6" id="KW-1185">Reference proteome</keyword>
<dbReference type="AlphaFoldDB" id="A0A9X4RHX7"/>
<evidence type="ECO:0000313" key="6">
    <source>
        <dbReference type="Proteomes" id="UP001152872"/>
    </source>
</evidence>
<evidence type="ECO:0000256" key="3">
    <source>
        <dbReference type="ARBA" id="ARBA00022829"/>
    </source>
</evidence>
<dbReference type="SUPFAM" id="SSF46785">
    <property type="entry name" value="Winged helix' DNA-binding domain"/>
    <property type="match status" value="2"/>
</dbReference>
<dbReference type="EMBL" id="VBTY01000059">
    <property type="protein sequence ID" value="MDG3494697.1"/>
    <property type="molecule type" value="Genomic_DNA"/>
</dbReference>
<gene>
    <name evidence="5" type="primary">scpB</name>
    <name evidence="5" type="ORF">FEV09_09000</name>
</gene>
<dbReference type="Proteomes" id="UP001152872">
    <property type="component" value="Unassembled WGS sequence"/>
</dbReference>
<protein>
    <submittedName>
        <fullName evidence="5">SMC-Scp complex subunit ScpB</fullName>
    </submittedName>
</protein>
<accession>A0A9X4RHX7</accession>
<dbReference type="Pfam" id="PF04079">
    <property type="entry name" value="SMC_ScpB"/>
    <property type="match status" value="1"/>
</dbReference>
<evidence type="ECO:0000256" key="2">
    <source>
        <dbReference type="ARBA" id="ARBA00022618"/>
    </source>
</evidence>
<dbReference type="NCBIfam" id="TIGR00281">
    <property type="entry name" value="SMC-Scp complex subunit ScpB"/>
    <property type="match status" value="1"/>
</dbReference>
<keyword evidence="2" id="KW-0132">Cell division</keyword>
<evidence type="ECO:0000313" key="5">
    <source>
        <dbReference type="EMBL" id="MDG3494697.1"/>
    </source>
</evidence>
<dbReference type="GO" id="GO:0051301">
    <property type="term" value="P:cell division"/>
    <property type="evidence" value="ECO:0007669"/>
    <property type="project" value="UniProtKB-KW"/>
</dbReference>
<reference evidence="5" key="1">
    <citation type="submission" date="2019-05" db="EMBL/GenBank/DDBJ databases">
        <title>Whole genome sequencing of Pseudanabaena catenata USMAC16.</title>
        <authorList>
            <person name="Khan Z."/>
            <person name="Omar W.M."/>
            <person name="Convey P."/>
            <person name="Merican F."/>
            <person name="Najimudin N."/>
        </authorList>
    </citation>
    <scope>NUCLEOTIDE SEQUENCE</scope>
    <source>
        <strain evidence="5">USMAC16</strain>
    </source>
</reference>
<dbReference type="RefSeq" id="WP_009626783.1">
    <property type="nucleotide sequence ID" value="NZ_VBTY01000059.1"/>
</dbReference>
<dbReference type="GO" id="GO:0051304">
    <property type="term" value="P:chromosome separation"/>
    <property type="evidence" value="ECO:0007669"/>
    <property type="project" value="InterPro"/>
</dbReference>
<keyword evidence="4" id="KW-0131">Cell cycle</keyword>
<comment type="caution">
    <text evidence="5">The sequence shown here is derived from an EMBL/GenBank/DDBJ whole genome shotgun (WGS) entry which is preliminary data.</text>
</comment>
<dbReference type="InterPro" id="IPR005234">
    <property type="entry name" value="ScpB_csome_segregation"/>
</dbReference>
<dbReference type="PANTHER" id="PTHR34298:SF2">
    <property type="entry name" value="SEGREGATION AND CONDENSATION PROTEIN B"/>
    <property type="match status" value="1"/>
</dbReference>
<dbReference type="InterPro" id="IPR036390">
    <property type="entry name" value="WH_DNA-bd_sf"/>
</dbReference>